<dbReference type="PANTHER" id="PTHR30508">
    <property type="entry name" value="FES CLUSTER ASSEMBLY PROTEIN SUF"/>
    <property type="match status" value="1"/>
</dbReference>
<dbReference type="EMBL" id="LBSM01000017">
    <property type="protein sequence ID" value="KKQ17613.1"/>
    <property type="molecule type" value="Genomic_DNA"/>
</dbReference>
<comment type="similarity">
    <text evidence="1">Belongs to the iron-sulfur cluster assembly SufBD family.</text>
</comment>
<organism evidence="3 4">
    <name type="scientific">Berkelbacteria bacterium GW2011_GWA1_36_9</name>
    <dbReference type="NCBI Taxonomy" id="1618331"/>
    <lineage>
        <taxon>Bacteria</taxon>
        <taxon>Candidatus Berkelbacteria</taxon>
    </lineage>
</organism>
<sequence>MKFENLNDSVVRDISKDEPEWFVQERLESLESFNRTNDDSFKYGMTMKTDISGIKISDYKSKVNIIVRNKDDRITVDDFKESLEKNPGLIREYFMKKTKTKTELLHRALIQNGLVVYAPKNSKGGDNLMLDYEFYGNSFNHLLVIADENSEVNIIERLRGSGVFHSNIVEVYAKENSKVNFYSLQDLDGNSGNFSVKRGFVSRNAECNFFNFEFGCLLNCSDVYSELDEEGSYSKVYGIYFTDKNQHFNLAYSMHHKAKNTNSNIFTKGVLEDMSNTIYRGLIKIHDNAENSNGYQKEDTLILGDDAKADSIPNLEIGNNDVKCSHGASIGHIDSDKLFYLKSRGISEKECTKLIVNGFLGEVIDKINNEDFKLELKNKVMEKVK</sequence>
<gene>
    <name evidence="3" type="ORF">US31_C0017G0007</name>
</gene>
<dbReference type="SUPFAM" id="SSF101960">
    <property type="entry name" value="Stabilizer of iron transporter SufD"/>
    <property type="match status" value="1"/>
</dbReference>
<dbReference type="PANTHER" id="PTHR30508:SF1">
    <property type="entry name" value="UPF0051 PROTEIN ABCI8, CHLOROPLASTIC-RELATED"/>
    <property type="match status" value="1"/>
</dbReference>
<dbReference type="AlphaFoldDB" id="A0A0G0FEX3"/>
<dbReference type="NCBIfam" id="TIGR01981">
    <property type="entry name" value="sufD"/>
    <property type="match status" value="1"/>
</dbReference>
<evidence type="ECO:0000259" key="2">
    <source>
        <dbReference type="Pfam" id="PF01458"/>
    </source>
</evidence>
<dbReference type="InterPro" id="IPR055346">
    <property type="entry name" value="Fe-S_cluster_assembly_SufBD"/>
</dbReference>
<evidence type="ECO:0000256" key="1">
    <source>
        <dbReference type="ARBA" id="ARBA00043967"/>
    </source>
</evidence>
<dbReference type="InterPro" id="IPR011542">
    <property type="entry name" value="SUF_FeS_clus_asmbl_SufD"/>
</dbReference>
<feature type="domain" description="SUF system FeS cluster assembly SufBD core" evidence="2">
    <location>
        <begin position="138"/>
        <end position="359"/>
    </location>
</feature>
<evidence type="ECO:0000313" key="4">
    <source>
        <dbReference type="Proteomes" id="UP000034508"/>
    </source>
</evidence>
<dbReference type="InterPro" id="IPR000825">
    <property type="entry name" value="SUF_FeS_clus_asmbl_SufBD_core"/>
</dbReference>
<proteinExistence type="inferred from homology"/>
<dbReference type="GO" id="GO:0016226">
    <property type="term" value="P:iron-sulfur cluster assembly"/>
    <property type="evidence" value="ECO:0007669"/>
    <property type="project" value="InterPro"/>
</dbReference>
<protein>
    <submittedName>
        <fullName evidence="3">SufBD protein</fullName>
    </submittedName>
</protein>
<dbReference type="Proteomes" id="UP000034508">
    <property type="component" value="Unassembled WGS sequence"/>
</dbReference>
<dbReference type="Pfam" id="PF01458">
    <property type="entry name" value="SUFBD_core"/>
    <property type="match status" value="1"/>
</dbReference>
<evidence type="ECO:0000313" key="3">
    <source>
        <dbReference type="EMBL" id="KKQ17613.1"/>
    </source>
</evidence>
<reference evidence="3 4" key="1">
    <citation type="journal article" date="2015" name="Nature">
        <title>rRNA introns, odd ribosomes, and small enigmatic genomes across a large radiation of phyla.</title>
        <authorList>
            <person name="Brown C.T."/>
            <person name="Hug L.A."/>
            <person name="Thomas B.C."/>
            <person name="Sharon I."/>
            <person name="Castelle C.J."/>
            <person name="Singh A."/>
            <person name="Wilkins M.J."/>
            <person name="Williams K.H."/>
            <person name="Banfield J.F."/>
        </authorList>
    </citation>
    <scope>NUCLEOTIDE SEQUENCE [LARGE SCALE GENOMIC DNA]</scope>
</reference>
<accession>A0A0G0FEX3</accession>
<dbReference type="InterPro" id="IPR037284">
    <property type="entry name" value="SUF_FeS_clus_asmbl_SufBD_sf"/>
</dbReference>
<name>A0A0G0FEX3_9BACT</name>
<comment type="caution">
    <text evidence="3">The sequence shown here is derived from an EMBL/GenBank/DDBJ whole genome shotgun (WGS) entry which is preliminary data.</text>
</comment>